<dbReference type="EMBL" id="OJIN01000104">
    <property type="protein sequence ID" value="SPD73722.1"/>
    <property type="molecule type" value="Genomic_DNA"/>
</dbReference>
<protein>
    <submittedName>
        <fullName evidence="7">Putative Lysine exporter protein (LYSE/YGGA)</fullName>
    </submittedName>
</protein>
<feature type="transmembrane region" description="Helical" evidence="6">
    <location>
        <begin position="40"/>
        <end position="61"/>
    </location>
</feature>
<evidence type="ECO:0000256" key="1">
    <source>
        <dbReference type="ARBA" id="ARBA00004651"/>
    </source>
</evidence>
<keyword evidence="3 6" id="KW-0812">Transmembrane</keyword>
<keyword evidence="2" id="KW-1003">Cell membrane</keyword>
<evidence type="ECO:0000256" key="5">
    <source>
        <dbReference type="ARBA" id="ARBA00023136"/>
    </source>
</evidence>
<evidence type="ECO:0000256" key="6">
    <source>
        <dbReference type="SAM" id="Phobius"/>
    </source>
</evidence>
<dbReference type="GO" id="GO:0015171">
    <property type="term" value="F:amino acid transmembrane transporter activity"/>
    <property type="evidence" value="ECO:0007669"/>
    <property type="project" value="TreeGrafter"/>
</dbReference>
<evidence type="ECO:0000256" key="2">
    <source>
        <dbReference type="ARBA" id="ARBA00022475"/>
    </source>
</evidence>
<keyword evidence="5 6" id="KW-0472">Membrane</keyword>
<dbReference type="PANTHER" id="PTHR30086:SF20">
    <property type="entry name" value="ARGININE EXPORTER PROTEIN ARGO-RELATED"/>
    <property type="match status" value="1"/>
</dbReference>
<dbReference type="AlphaFoldDB" id="A0A445MWH3"/>
<feature type="transmembrane region" description="Helical" evidence="6">
    <location>
        <begin position="123"/>
        <end position="138"/>
    </location>
</feature>
<evidence type="ECO:0000313" key="7">
    <source>
        <dbReference type="EMBL" id="SPD73722.1"/>
    </source>
</evidence>
<comment type="subcellular location">
    <subcellularLocation>
        <location evidence="1">Cell membrane</location>
        <topology evidence="1">Multi-pass membrane protein</topology>
    </subcellularLocation>
</comment>
<dbReference type="Pfam" id="PF01810">
    <property type="entry name" value="LysE"/>
    <property type="match status" value="1"/>
</dbReference>
<dbReference type="PANTHER" id="PTHR30086">
    <property type="entry name" value="ARGININE EXPORTER PROTEIN ARGO"/>
    <property type="match status" value="1"/>
</dbReference>
<feature type="transmembrane region" description="Helical" evidence="6">
    <location>
        <begin position="180"/>
        <end position="204"/>
    </location>
</feature>
<dbReference type="GO" id="GO:0005886">
    <property type="term" value="C:plasma membrane"/>
    <property type="evidence" value="ECO:0007669"/>
    <property type="project" value="UniProtKB-SubCell"/>
</dbReference>
<accession>A0A445MWH3</accession>
<evidence type="ECO:0000256" key="4">
    <source>
        <dbReference type="ARBA" id="ARBA00022989"/>
    </source>
</evidence>
<sequence length="211" mass="22631">MHILFFLKGATLAIYAAVMPGPFQAYLLSQSLKNGWRESLPLALTPILTDGPIIILVLFILTRIPQIILETLSVLGGLFILYLARAILLSLKQPFPVIGPSASTKAKGFGNAVILNILNPNPYIFWGVVSGPIFLAAWRQAPYLGVSFLIGFYGILILSLAALIVLFATIGGINTGVNRVVNIIACCALILFGAYQCLAGLITLGSRISFN</sequence>
<feature type="transmembrane region" description="Helical" evidence="6">
    <location>
        <begin position="68"/>
        <end position="88"/>
    </location>
</feature>
<evidence type="ECO:0000256" key="3">
    <source>
        <dbReference type="ARBA" id="ARBA00022692"/>
    </source>
</evidence>
<keyword evidence="4 6" id="KW-1133">Transmembrane helix</keyword>
<proteinExistence type="predicted"/>
<dbReference type="InterPro" id="IPR001123">
    <property type="entry name" value="LeuE-type"/>
</dbReference>
<feature type="transmembrane region" description="Helical" evidence="6">
    <location>
        <begin position="150"/>
        <end position="174"/>
    </location>
</feature>
<gene>
    <name evidence="7" type="ORF">PITCH_A1920061</name>
</gene>
<organism evidence="7">
    <name type="scientific">uncultured Desulfobacterium sp</name>
    <dbReference type="NCBI Taxonomy" id="201089"/>
    <lineage>
        <taxon>Bacteria</taxon>
        <taxon>Pseudomonadati</taxon>
        <taxon>Thermodesulfobacteriota</taxon>
        <taxon>Desulfobacteria</taxon>
        <taxon>Desulfobacterales</taxon>
        <taxon>Desulfobacteriaceae</taxon>
        <taxon>Desulfobacterium</taxon>
        <taxon>environmental samples</taxon>
    </lineage>
</organism>
<name>A0A445MWH3_9BACT</name>
<reference evidence="7" key="1">
    <citation type="submission" date="2018-01" db="EMBL/GenBank/DDBJ databases">
        <authorList>
            <person name="Regsiter A."/>
            <person name="William W."/>
        </authorList>
    </citation>
    <scope>NUCLEOTIDE SEQUENCE</scope>
    <source>
        <strain evidence="7">TRIP AH-1</strain>
    </source>
</reference>